<organism evidence="9">
    <name type="scientific">marine sediment metagenome</name>
    <dbReference type="NCBI Taxonomy" id="412755"/>
    <lineage>
        <taxon>unclassified sequences</taxon>
        <taxon>metagenomes</taxon>
        <taxon>ecological metagenomes</taxon>
    </lineage>
</organism>
<accession>X0SKV5</accession>
<keyword evidence="3" id="KW-0547">Nucleotide-binding</keyword>
<evidence type="ECO:0000259" key="8">
    <source>
        <dbReference type="Pfam" id="PF13476"/>
    </source>
</evidence>
<evidence type="ECO:0000256" key="3">
    <source>
        <dbReference type="ARBA" id="ARBA00022741"/>
    </source>
</evidence>
<dbReference type="EMBL" id="BARS01008280">
    <property type="protein sequence ID" value="GAF76477.1"/>
    <property type="molecule type" value="Genomic_DNA"/>
</dbReference>
<dbReference type="GO" id="GO:0006302">
    <property type="term" value="P:double-strand break repair"/>
    <property type="evidence" value="ECO:0007669"/>
    <property type="project" value="InterPro"/>
</dbReference>
<dbReference type="GO" id="GO:0043590">
    <property type="term" value="C:bacterial nucleoid"/>
    <property type="evidence" value="ECO:0007669"/>
    <property type="project" value="TreeGrafter"/>
</dbReference>
<comment type="similarity">
    <text evidence="1">Belongs to the RecN family.</text>
</comment>
<evidence type="ECO:0000256" key="2">
    <source>
        <dbReference type="ARBA" id="ARBA00021315"/>
    </source>
</evidence>
<dbReference type="GO" id="GO:0006310">
    <property type="term" value="P:DNA recombination"/>
    <property type="evidence" value="ECO:0007669"/>
    <property type="project" value="InterPro"/>
</dbReference>
<evidence type="ECO:0000256" key="4">
    <source>
        <dbReference type="ARBA" id="ARBA00022763"/>
    </source>
</evidence>
<evidence type="ECO:0000256" key="7">
    <source>
        <dbReference type="ARBA" id="ARBA00033408"/>
    </source>
</evidence>
<evidence type="ECO:0000256" key="1">
    <source>
        <dbReference type="ARBA" id="ARBA00009441"/>
    </source>
</evidence>
<dbReference type="Pfam" id="PF13476">
    <property type="entry name" value="AAA_23"/>
    <property type="match status" value="1"/>
</dbReference>
<dbReference type="AlphaFoldDB" id="X0SKV5"/>
<comment type="caution">
    <text evidence="9">The sequence shown here is derived from an EMBL/GenBank/DDBJ whole genome shotgun (WGS) entry which is preliminary data.</text>
</comment>
<dbReference type="Gene3D" id="3.40.50.300">
    <property type="entry name" value="P-loop containing nucleotide triphosphate hydrolases"/>
    <property type="match status" value="1"/>
</dbReference>
<feature type="domain" description="Rad50/SbcC-type AAA" evidence="8">
    <location>
        <begin position="4"/>
        <end position="51"/>
    </location>
</feature>
<evidence type="ECO:0000256" key="6">
    <source>
        <dbReference type="ARBA" id="ARBA00023204"/>
    </source>
</evidence>
<evidence type="ECO:0000313" key="9">
    <source>
        <dbReference type="EMBL" id="GAF76477.1"/>
    </source>
</evidence>
<dbReference type="InterPro" id="IPR027417">
    <property type="entry name" value="P-loop_NTPase"/>
</dbReference>
<dbReference type="GO" id="GO:0009432">
    <property type="term" value="P:SOS response"/>
    <property type="evidence" value="ECO:0007669"/>
    <property type="project" value="TreeGrafter"/>
</dbReference>
<dbReference type="InterPro" id="IPR038729">
    <property type="entry name" value="Rad50/SbcC_AAA"/>
</dbReference>
<name>X0SKV5_9ZZZZ</name>
<dbReference type="GO" id="GO:0016887">
    <property type="term" value="F:ATP hydrolysis activity"/>
    <property type="evidence" value="ECO:0007669"/>
    <property type="project" value="InterPro"/>
</dbReference>
<evidence type="ECO:0000256" key="5">
    <source>
        <dbReference type="ARBA" id="ARBA00022840"/>
    </source>
</evidence>
<keyword evidence="4" id="KW-0227">DNA damage</keyword>
<dbReference type="PANTHER" id="PTHR11059:SF0">
    <property type="entry name" value="DNA REPAIR PROTEIN RECN"/>
    <property type="match status" value="1"/>
</dbReference>
<sequence>MIKSLYIKNLATIENIELDFNEGFSILTGETGTGKSIIIGGIKLVLGEKGSTDLIRTG</sequence>
<dbReference type="GO" id="GO:0005524">
    <property type="term" value="F:ATP binding"/>
    <property type="evidence" value="ECO:0007669"/>
    <property type="project" value="UniProtKB-KW"/>
</dbReference>
<protein>
    <recommendedName>
        <fullName evidence="2">DNA repair protein RecN</fullName>
    </recommendedName>
    <alternativeName>
        <fullName evidence="7">Recombination protein N</fullName>
    </alternativeName>
</protein>
<dbReference type="SUPFAM" id="SSF52540">
    <property type="entry name" value="P-loop containing nucleoside triphosphate hydrolases"/>
    <property type="match status" value="1"/>
</dbReference>
<gene>
    <name evidence="9" type="ORF">S01H1_15814</name>
</gene>
<feature type="non-terminal residue" evidence="9">
    <location>
        <position position="58"/>
    </location>
</feature>
<dbReference type="InterPro" id="IPR004604">
    <property type="entry name" value="DNA_recomb/repair_RecN"/>
</dbReference>
<keyword evidence="6" id="KW-0234">DNA repair</keyword>
<dbReference type="PANTHER" id="PTHR11059">
    <property type="entry name" value="DNA REPAIR PROTEIN RECN"/>
    <property type="match status" value="1"/>
</dbReference>
<proteinExistence type="inferred from homology"/>
<keyword evidence="5" id="KW-0067">ATP-binding</keyword>
<reference evidence="9" key="1">
    <citation type="journal article" date="2014" name="Front. Microbiol.">
        <title>High frequency of phylogenetically diverse reductive dehalogenase-homologous genes in deep subseafloor sedimentary metagenomes.</title>
        <authorList>
            <person name="Kawai M."/>
            <person name="Futagami T."/>
            <person name="Toyoda A."/>
            <person name="Takaki Y."/>
            <person name="Nishi S."/>
            <person name="Hori S."/>
            <person name="Arai W."/>
            <person name="Tsubouchi T."/>
            <person name="Morono Y."/>
            <person name="Uchiyama I."/>
            <person name="Ito T."/>
            <person name="Fujiyama A."/>
            <person name="Inagaki F."/>
            <person name="Takami H."/>
        </authorList>
    </citation>
    <scope>NUCLEOTIDE SEQUENCE</scope>
    <source>
        <strain evidence="9">Expedition CK06-06</strain>
    </source>
</reference>